<keyword evidence="3" id="KW-1185">Reference proteome</keyword>
<dbReference type="Gene3D" id="1.10.10.10">
    <property type="entry name" value="Winged helix-like DNA-binding domain superfamily/Winged helix DNA-binding domain"/>
    <property type="match status" value="1"/>
</dbReference>
<dbReference type="PANTHER" id="PTHR30185:SF13">
    <property type="entry name" value="LICABCH OPERON REGULATOR-RELATED"/>
    <property type="match status" value="1"/>
</dbReference>
<dbReference type="EMBL" id="JAWDIP010000003">
    <property type="protein sequence ID" value="MDY0393645.1"/>
    <property type="molecule type" value="Genomic_DNA"/>
</dbReference>
<dbReference type="Proteomes" id="UP001281447">
    <property type="component" value="Unassembled WGS sequence"/>
</dbReference>
<reference evidence="2 3" key="1">
    <citation type="submission" date="2023-10" db="EMBL/GenBank/DDBJ databases">
        <title>Virgibacillus halophilus 5B73C genome.</title>
        <authorList>
            <person name="Miliotis G."/>
            <person name="Sengupta P."/>
            <person name="Hameed A."/>
            <person name="Chuvochina M."/>
            <person name="Mcdonagh F."/>
            <person name="Simpson A.C."/>
            <person name="Singh N.K."/>
            <person name="Rekha P.D."/>
            <person name="Raman K."/>
            <person name="Hugenholtz P."/>
            <person name="Venkateswaran K."/>
        </authorList>
    </citation>
    <scope>NUCLEOTIDE SEQUENCE [LARGE SCALE GENOMIC DNA]</scope>
    <source>
        <strain evidence="2 3">5B73C</strain>
    </source>
</reference>
<protein>
    <submittedName>
        <fullName evidence="2">Helix-turn-helix domain-containing protein</fullName>
    </submittedName>
</protein>
<evidence type="ECO:0000313" key="3">
    <source>
        <dbReference type="Proteomes" id="UP001281447"/>
    </source>
</evidence>
<evidence type="ECO:0000313" key="2">
    <source>
        <dbReference type="EMBL" id="MDY0393645.1"/>
    </source>
</evidence>
<dbReference type="InterPro" id="IPR013196">
    <property type="entry name" value="HTH_11"/>
</dbReference>
<evidence type="ECO:0000259" key="1">
    <source>
        <dbReference type="Pfam" id="PF08279"/>
    </source>
</evidence>
<proteinExistence type="predicted"/>
<sequence length="82" mass="9364">MDRRKLSILKRLRGLDISISGNQLAKELNVSSRTIRNDIKTINLFLEYDEVNACIKATRGKGYRLYTEDASAVEKFIKKASD</sequence>
<dbReference type="Pfam" id="PF08279">
    <property type="entry name" value="HTH_11"/>
    <property type="match status" value="1"/>
</dbReference>
<dbReference type="PANTHER" id="PTHR30185">
    <property type="entry name" value="CRYPTIC BETA-GLUCOSIDE BGL OPERON ANTITERMINATOR"/>
    <property type="match status" value="1"/>
</dbReference>
<feature type="domain" description="Helix-turn-helix type 11" evidence="1">
    <location>
        <begin position="4"/>
        <end position="64"/>
    </location>
</feature>
<dbReference type="InterPro" id="IPR036388">
    <property type="entry name" value="WH-like_DNA-bd_sf"/>
</dbReference>
<organism evidence="2 3">
    <name type="scientific">Tigheibacillus halophilus</name>
    <dbReference type="NCBI Taxonomy" id="361280"/>
    <lineage>
        <taxon>Bacteria</taxon>
        <taxon>Bacillati</taxon>
        <taxon>Bacillota</taxon>
        <taxon>Bacilli</taxon>
        <taxon>Bacillales</taxon>
        <taxon>Bacillaceae</taxon>
        <taxon>Tigheibacillus</taxon>
    </lineage>
</organism>
<accession>A0ABU5C375</accession>
<dbReference type="SUPFAM" id="SSF46785">
    <property type="entry name" value="Winged helix' DNA-binding domain"/>
    <property type="match status" value="1"/>
</dbReference>
<dbReference type="InterPro" id="IPR036390">
    <property type="entry name" value="WH_DNA-bd_sf"/>
</dbReference>
<name>A0ABU5C375_9BACI</name>
<dbReference type="InterPro" id="IPR050661">
    <property type="entry name" value="BglG_antiterminators"/>
</dbReference>
<gene>
    <name evidence="2" type="ORF">RWE15_03305</name>
</gene>
<comment type="caution">
    <text evidence="2">The sequence shown here is derived from an EMBL/GenBank/DDBJ whole genome shotgun (WGS) entry which is preliminary data.</text>
</comment>